<reference evidence="2 3" key="1">
    <citation type="submission" date="2019-01" db="EMBL/GenBank/DDBJ databases">
        <authorList>
            <person name="Sayadi A."/>
        </authorList>
    </citation>
    <scope>NUCLEOTIDE SEQUENCE [LARGE SCALE GENOMIC DNA]</scope>
</reference>
<evidence type="ECO:0000256" key="1">
    <source>
        <dbReference type="SAM" id="MobiDB-lite"/>
    </source>
</evidence>
<evidence type="ECO:0000313" key="3">
    <source>
        <dbReference type="Proteomes" id="UP000410492"/>
    </source>
</evidence>
<name>A0A653CJX0_CALMS</name>
<gene>
    <name evidence="2" type="ORF">CALMAC_LOCUS9673</name>
</gene>
<accession>A0A653CJX0</accession>
<dbReference type="AlphaFoldDB" id="A0A653CJX0"/>
<feature type="region of interest" description="Disordered" evidence="1">
    <location>
        <begin position="23"/>
        <end position="46"/>
    </location>
</feature>
<dbReference type="Proteomes" id="UP000410492">
    <property type="component" value="Unassembled WGS sequence"/>
</dbReference>
<dbReference type="EMBL" id="CAACVG010008024">
    <property type="protein sequence ID" value="VEN48089.1"/>
    <property type="molecule type" value="Genomic_DNA"/>
</dbReference>
<protein>
    <submittedName>
        <fullName evidence="2">Uncharacterized protein</fullName>
    </submittedName>
</protein>
<sequence length="46" mass="4982">YIPGYSGHRLANVAHFSLVPSPSKDPIELPSECLTQNVDLDNSTPT</sequence>
<feature type="non-terminal residue" evidence="2">
    <location>
        <position position="1"/>
    </location>
</feature>
<proteinExistence type="predicted"/>
<organism evidence="2 3">
    <name type="scientific">Callosobruchus maculatus</name>
    <name type="common">Southern cowpea weevil</name>
    <name type="synonym">Pulse bruchid</name>
    <dbReference type="NCBI Taxonomy" id="64391"/>
    <lineage>
        <taxon>Eukaryota</taxon>
        <taxon>Metazoa</taxon>
        <taxon>Ecdysozoa</taxon>
        <taxon>Arthropoda</taxon>
        <taxon>Hexapoda</taxon>
        <taxon>Insecta</taxon>
        <taxon>Pterygota</taxon>
        <taxon>Neoptera</taxon>
        <taxon>Endopterygota</taxon>
        <taxon>Coleoptera</taxon>
        <taxon>Polyphaga</taxon>
        <taxon>Cucujiformia</taxon>
        <taxon>Chrysomeloidea</taxon>
        <taxon>Chrysomelidae</taxon>
        <taxon>Bruchinae</taxon>
        <taxon>Bruchini</taxon>
        <taxon>Callosobruchus</taxon>
    </lineage>
</organism>
<evidence type="ECO:0000313" key="2">
    <source>
        <dbReference type="EMBL" id="VEN48089.1"/>
    </source>
</evidence>
<keyword evidence="3" id="KW-1185">Reference proteome</keyword>
<feature type="compositionally biased region" description="Polar residues" evidence="1">
    <location>
        <begin position="33"/>
        <end position="46"/>
    </location>
</feature>